<name>A0A6A3BDT6_HIBSY</name>
<dbReference type="Proteomes" id="UP000436088">
    <property type="component" value="Unassembled WGS sequence"/>
</dbReference>
<keyword evidence="1" id="KW-1133">Transmembrane helix</keyword>
<reference evidence="2" key="1">
    <citation type="submission" date="2019-09" db="EMBL/GenBank/DDBJ databases">
        <title>Draft genome information of white flower Hibiscus syriacus.</title>
        <authorList>
            <person name="Kim Y.-M."/>
        </authorList>
    </citation>
    <scope>NUCLEOTIDE SEQUENCE [LARGE SCALE GENOMIC DNA]</scope>
    <source>
        <strain evidence="2">YM2019G1</strain>
    </source>
</reference>
<comment type="caution">
    <text evidence="2">The sequence shown here is derived from an EMBL/GenBank/DDBJ whole genome shotgun (WGS) entry which is preliminary data.</text>
</comment>
<gene>
    <name evidence="2" type="ORF">F3Y22_tig00110201pilonHSYRG00245</name>
</gene>
<protein>
    <submittedName>
        <fullName evidence="2">Lycopene epsilon cyclase</fullName>
    </submittedName>
</protein>
<organism evidence="2 3">
    <name type="scientific">Hibiscus syriacus</name>
    <name type="common">Rose of Sharon</name>
    <dbReference type="NCBI Taxonomy" id="106335"/>
    <lineage>
        <taxon>Eukaryota</taxon>
        <taxon>Viridiplantae</taxon>
        <taxon>Streptophyta</taxon>
        <taxon>Embryophyta</taxon>
        <taxon>Tracheophyta</taxon>
        <taxon>Spermatophyta</taxon>
        <taxon>Magnoliopsida</taxon>
        <taxon>eudicotyledons</taxon>
        <taxon>Gunneridae</taxon>
        <taxon>Pentapetalae</taxon>
        <taxon>rosids</taxon>
        <taxon>malvids</taxon>
        <taxon>Malvales</taxon>
        <taxon>Malvaceae</taxon>
        <taxon>Malvoideae</taxon>
        <taxon>Hibiscus</taxon>
    </lineage>
</organism>
<evidence type="ECO:0000313" key="3">
    <source>
        <dbReference type="Proteomes" id="UP000436088"/>
    </source>
</evidence>
<dbReference type="PANTHER" id="PTHR39757:SF3">
    <property type="entry name" value="LYCOPENE EPSILON CYCLASE, CHLOROPLASTIC"/>
    <property type="match status" value="1"/>
</dbReference>
<sequence>MECVGARNFAAMSFPTCASWSRNLMRTKTALPSHYRFISLKVRASGASGESCVAVKEDFANEDDFIKAGPAGLALAAESAKLGLKVGLIGPDLPFSNNYGVWEDEFKDLGFERCVEHVWWETIVYLDDDKPIMIGRAYGRFSRHLLHEEVCRVRCRIISVSPAAICKFQPSSFVTPFKPLMCYSRLVTVASGAASDAMPSDLLKKKLMSRLETMGIRILKVHEEMPFSWIQNIVPKCYCTASMVHLATGYLVVRSLTEAPNYASVIANILKKGQSNGLLTSERNNGNIPMQAWNTLWPQERKRQRAFFLFGLALIVQLDIEGIRTFFRLPSWMWQGFLGSTLSSADLILFAFYMFAIAPNDMRMSLVRHLMSNPTRATMIRTYLTI</sequence>
<keyword evidence="3" id="KW-1185">Reference proteome</keyword>
<proteinExistence type="predicted"/>
<keyword evidence="1" id="KW-0812">Transmembrane</keyword>
<feature type="transmembrane region" description="Helical" evidence="1">
    <location>
        <begin position="306"/>
        <end position="327"/>
    </location>
</feature>
<evidence type="ECO:0000256" key="1">
    <source>
        <dbReference type="SAM" id="Phobius"/>
    </source>
</evidence>
<dbReference type="AlphaFoldDB" id="A0A6A3BDT6"/>
<accession>A0A6A3BDT6</accession>
<dbReference type="EMBL" id="VEPZ02000873">
    <property type="protein sequence ID" value="KAE8714101.1"/>
    <property type="molecule type" value="Genomic_DNA"/>
</dbReference>
<dbReference type="InterPro" id="IPR036188">
    <property type="entry name" value="FAD/NAD-bd_sf"/>
</dbReference>
<dbReference type="Pfam" id="PF05834">
    <property type="entry name" value="Lycopene_cycl"/>
    <property type="match status" value="1"/>
</dbReference>
<feature type="transmembrane region" description="Helical" evidence="1">
    <location>
        <begin position="333"/>
        <end position="358"/>
    </location>
</feature>
<keyword evidence="1" id="KW-0472">Membrane</keyword>
<dbReference type="PANTHER" id="PTHR39757">
    <property type="match status" value="1"/>
</dbReference>
<evidence type="ECO:0000313" key="2">
    <source>
        <dbReference type="EMBL" id="KAE8714101.1"/>
    </source>
</evidence>
<dbReference type="SUPFAM" id="SSF51905">
    <property type="entry name" value="FAD/NAD(P)-binding domain"/>
    <property type="match status" value="1"/>
</dbReference>